<proteinExistence type="predicted"/>
<organism evidence="1 2">
    <name type="scientific">Rhodocyclus tenuis</name>
    <name type="common">Rhodospirillum tenue</name>
    <dbReference type="NCBI Taxonomy" id="1066"/>
    <lineage>
        <taxon>Bacteria</taxon>
        <taxon>Pseudomonadati</taxon>
        <taxon>Pseudomonadota</taxon>
        <taxon>Betaproteobacteria</taxon>
        <taxon>Rhodocyclales</taxon>
        <taxon>Rhodocyclaceae</taxon>
        <taxon>Rhodocyclus</taxon>
    </lineage>
</organism>
<dbReference type="OrthoDB" id="9796962at2"/>
<evidence type="ECO:0000313" key="1">
    <source>
        <dbReference type="EMBL" id="MQY52076.1"/>
    </source>
</evidence>
<dbReference type="Proteomes" id="UP000480275">
    <property type="component" value="Unassembled WGS sequence"/>
</dbReference>
<dbReference type="PANTHER" id="PTHR36302">
    <property type="entry name" value="BLR7088 PROTEIN"/>
    <property type="match status" value="1"/>
</dbReference>
<name>A0A6L5JYD5_RHOTE</name>
<dbReference type="AlphaFoldDB" id="A0A6L5JYD5"/>
<sequence>MSHAHGEHAMSMATMPSVRVVDPYVRLVPATAPASAAFFVLHNDSHDARRLVRVDSSAAKMVELHNHINDNGVMKMRPVKDIEIPAMGEATLKPGSYHVMLIDLKVPLKEGGSVPLTLVFDDGSVQKVDAPVRNITAMDMPAHSGMKP</sequence>
<dbReference type="Pfam" id="PF04314">
    <property type="entry name" value="PCuAC"/>
    <property type="match status" value="1"/>
</dbReference>
<dbReference type="EMBL" id="WIXJ01000006">
    <property type="protein sequence ID" value="MQY52076.1"/>
    <property type="molecule type" value="Genomic_DNA"/>
</dbReference>
<dbReference type="Gene3D" id="2.60.40.1890">
    <property type="entry name" value="PCu(A)C copper chaperone"/>
    <property type="match status" value="1"/>
</dbReference>
<dbReference type="InterPro" id="IPR036182">
    <property type="entry name" value="PCuAC_sf"/>
</dbReference>
<protein>
    <submittedName>
        <fullName evidence="1">Copper chaperone PCu(A)C</fullName>
    </submittedName>
</protein>
<dbReference type="PANTHER" id="PTHR36302:SF1">
    <property type="entry name" value="COPPER CHAPERONE PCU(A)C"/>
    <property type="match status" value="1"/>
</dbReference>
<dbReference type="InterPro" id="IPR007410">
    <property type="entry name" value="LpqE-like"/>
</dbReference>
<accession>A0A6L5JYD5</accession>
<gene>
    <name evidence="1" type="ORF">GHK24_09840</name>
</gene>
<dbReference type="InterPro" id="IPR058248">
    <property type="entry name" value="Lxx211020-like"/>
</dbReference>
<comment type="caution">
    <text evidence="1">The sequence shown here is derived from an EMBL/GenBank/DDBJ whole genome shotgun (WGS) entry which is preliminary data.</text>
</comment>
<dbReference type="SUPFAM" id="SSF110087">
    <property type="entry name" value="DR1885-like metal-binding protein"/>
    <property type="match status" value="1"/>
</dbReference>
<evidence type="ECO:0000313" key="2">
    <source>
        <dbReference type="Proteomes" id="UP000480275"/>
    </source>
</evidence>
<reference evidence="1 2" key="1">
    <citation type="submission" date="2019-10" db="EMBL/GenBank/DDBJ databases">
        <title>Whole-genome sequence of the purple nonsulfur photosynthetic bacterium Rhodocyclus tenuis.</title>
        <authorList>
            <person name="Kyndt J.A."/>
            <person name="Meyer T.E."/>
        </authorList>
    </citation>
    <scope>NUCLEOTIDE SEQUENCE [LARGE SCALE GENOMIC DNA]</scope>
    <source>
        <strain evidence="1 2">DSM 110</strain>
    </source>
</reference>